<dbReference type="SUPFAM" id="SSF53223">
    <property type="entry name" value="Aminoacid dehydrogenase-like, N-terminal domain"/>
    <property type="match status" value="1"/>
</dbReference>
<name>B0DZ03_LACBS</name>
<dbReference type="STRING" id="486041.B0DZ03"/>
<dbReference type="OrthoDB" id="5365701at2759"/>
<accession>B0DZ03</accession>
<dbReference type="HOGENOM" id="CLU_1532850_0_0_1"/>
<reference evidence="2 3" key="1">
    <citation type="journal article" date="2008" name="Nature">
        <title>The genome of Laccaria bicolor provides insights into mycorrhizal symbiosis.</title>
        <authorList>
            <person name="Martin F."/>
            <person name="Aerts A."/>
            <person name="Ahren D."/>
            <person name="Brun A."/>
            <person name="Danchin E.G.J."/>
            <person name="Duchaussoy F."/>
            <person name="Gibon J."/>
            <person name="Kohler A."/>
            <person name="Lindquist E."/>
            <person name="Pereda V."/>
            <person name="Salamov A."/>
            <person name="Shapiro H.J."/>
            <person name="Wuyts J."/>
            <person name="Blaudez D."/>
            <person name="Buee M."/>
            <person name="Brokstein P."/>
            <person name="Canbaeck B."/>
            <person name="Cohen D."/>
            <person name="Courty P.E."/>
            <person name="Coutinho P.M."/>
            <person name="Delaruelle C."/>
            <person name="Detter J.C."/>
            <person name="Deveau A."/>
            <person name="DiFazio S."/>
            <person name="Duplessis S."/>
            <person name="Fraissinet-Tachet L."/>
            <person name="Lucic E."/>
            <person name="Frey-Klett P."/>
            <person name="Fourrey C."/>
            <person name="Feussner I."/>
            <person name="Gay G."/>
            <person name="Grimwood J."/>
            <person name="Hoegger P.J."/>
            <person name="Jain P."/>
            <person name="Kilaru S."/>
            <person name="Labbe J."/>
            <person name="Lin Y.C."/>
            <person name="Legue V."/>
            <person name="Le Tacon F."/>
            <person name="Marmeisse R."/>
            <person name="Melayah D."/>
            <person name="Montanini B."/>
            <person name="Muratet M."/>
            <person name="Nehls U."/>
            <person name="Niculita-Hirzel H."/>
            <person name="Oudot-Le Secq M.P."/>
            <person name="Peter M."/>
            <person name="Quesneville H."/>
            <person name="Rajashekar B."/>
            <person name="Reich M."/>
            <person name="Rouhier N."/>
            <person name="Schmutz J."/>
            <person name="Yin T."/>
            <person name="Chalot M."/>
            <person name="Henrissat B."/>
            <person name="Kuees U."/>
            <person name="Lucas S."/>
            <person name="Van de Peer Y."/>
            <person name="Podila G.K."/>
            <person name="Polle A."/>
            <person name="Pukkila P.J."/>
            <person name="Richardson P.M."/>
            <person name="Rouze P."/>
            <person name="Sanders I.R."/>
            <person name="Stajich J.E."/>
            <person name="Tunlid A."/>
            <person name="Tuskan G."/>
            <person name="Grigoriev I.V."/>
        </authorList>
    </citation>
    <scope>NUCLEOTIDE SEQUENCE [LARGE SCALE GENOMIC DNA]</scope>
    <source>
        <strain evidence="3">S238N-H82 / ATCC MYA-4686</strain>
    </source>
</reference>
<proteinExistence type="predicted"/>
<sequence>MSQVTNKPPLQLALRGDSLLTSPRFNKGAGFPANERTAFGLIGRLPYRTNTLDEQCERAYEQLTSLELAALFLLVSCVVIWWDGYVHATTLARAQAVVVANNTLQQPAMRGMPTLQIQNPASTRPSLDITLADAGSVRSLNSEVFTTSSESDNSTPRQENTTNFQGWSLNNSVRR</sequence>
<protein>
    <submittedName>
        <fullName evidence="2">Predicted protein</fullName>
    </submittedName>
</protein>
<dbReference type="InParanoid" id="B0DZ03"/>
<dbReference type="Proteomes" id="UP000001194">
    <property type="component" value="Unassembled WGS sequence"/>
</dbReference>
<dbReference type="AlphaFoldDB" id="B0DZ03"/>
<dbReference type="KEGG" id="lbc:LACBIDRAFT_334373"/>
<dbReference type="RefSeq" id="XP_001889204.1">
    <property type="nucleotide sequence ID" value="XM_001889169.1"/>
</dbReference>
<dbReference type="InterPro" id="IPR046346">
    <property type="entry name" value="Aminoacid_DH-like_N_sf"/>
</dbReference>
<dbReference type="Gene3D" id="1.20.1370.30">
    <property type="match status" value="1"/>
</dbReference>
<organism evidence="3">
    <name type="scientific">Laccaria bicolor (strain S238N-H82 / ATCC MYA-4686)</name>
    <name type="common">Bicoloured deceiver</name>
    <name type="synonym">Laccaria laccata var. bicolor</name>
    <dbReference type="NCBI Taxonomy" id="486041"/>
    <lineage>
        <taxon>Eukaryota</taxon>
        <taxon>Fungi</taxon>
        <taxon>Dikarya</taxon>
        <taxon>Basidiomycota</taxon>
        <taxon>Agaricomycotina</taxon>
        <taxon>Agaricomycetes</taxon>
        <taxon>Agaricomycetidae</taxon>
        <taxon>Agaricales</taxon>
        <taxon>Agaricineae</taxon>
        <taxon>Hydnangiaceae</taxon>
        <taxon>Laccaria</taxon>
    </lineage>
</organism>
<dbReference type="GeneID" id="6084812"/>
<keyword evidence="3" id="KW-1185">Reference proteome</keyword>
<feature type="region of interest" description="Disordered" evidence="1">
    <location>
        <begin position="144"/>
        <end position="175"/>
    </location>
</feature>
<evidence type="ECO:0000313" key="3">
    <source>
        <dbReference type="Proteomes" id="UP000001194"/>
    </source>
</evidence>
<dbReference type="EMBL" id="DS547153">
    <property type="protein sequence ID" value="EDR00147.1"/>
    <property type="molecule type" value="Genomic_DNA"/>
</dbReference>
<gene>
    <name evidence="2" type="ORF">LACBIDRAFT_334373</name>
</gene>
<evidence type="ECO:0000313" key="2">
    <source>
        <dbReference type="EMBL" id="EDR00147.1"/>
    </source>
</evidence>
<evidence type="ECO:0000256" key="1">
    <source>
        <dbReference type="SAM" id="MobiDB-lite"/>
    </source>
</evidence>